<dbReference type="Proteomes" id="UP000650466">
    <property type="component" value="Unassembled WGS sequence"/>
</dbReference>
<evidence type="ECO:0000313" key="2">
    <source>
        <dbReference type="Proteomes" id="UP000650466"/>
    </source>
</evidence>
<gene>
    <name evidence="1" type="ORF">ICC18_04740</name>
</gene>
<keyword evidence="2" id="KW-1185">Reference proteome</keyword>
<dbReference type="Pfam" id="PF07366">
    <property type="entry name" value="SnoaL"/>
    <property type="match status" value="1"/>
</dbReference>
<dbReference type="AlphaFoldDB" id="A0A926KKE3"/>
<accession>A0A926KKE3</accession>
<dbReference type="InterPro" id="IPR032710">
    <property type="entry name" value="NTF2-like_dom_sf"/>
</dbReference>
<organism evidence="1 2">
    <name type="scientific">Paenibacillus sedimenti</name>
    <dbReference type="NCBI Taxonomy" id="2770274"/>
    <lineage>
        <taxon>Bacteria</taxon>
        <taxon>Bacillati</taxon>
        <taxon>Bacillota</taxon>
        <taxon>Bacilli</taxon>
        <taxon>Bacillales</taxon>
        <taxon>Paenibacillaceae</taxon>
        <taxon>Paenibacillus</taxon>
    </lineage>
</organism>
<reference evidence="1" key="1">
    <citation type="submission" date="2020-09" db="EMBL/GenBank/DDBJ databases">
        <title>Draft Genome Sequence of Paenibacillus sp. WST5.</title>
        <authorList>
            <person name="Bao Z."/>
        </authorList>
    </citation>
    <scope>NUCLEOTIDE SEQUENCE</scope>
    <source>
        <strain evidence="1">WST5</strain>
    </source>
</reference>
<proteinExistence type="predicted"/>
<protein>
    <submittedName>
        <fullName evidence="1">Ester cyclase</fullName>
    </submittedName>
</protein>
<comment type="caution">
    <text evidence="1">The sequence shown here is derived from an EMBL/GenBank/DDBJ whole genome shotgun (WGS) entry which is preliminary data.</text>
</comment>
<dbReference type="Gene3D" id="3.10.450.50">
    <property type="match status" value="1"/>
</dbReference>
<dbReference type="EMBL" id="JACVVD010000002">
    <property type="protein sequence ID" value="MBD0379412.1"/>
    <property type="molecule type" value="Genomic_DNA"/>
</dbReference>
<sequence>MKSIETNVGIVHSFIESFWNAGNMEMVEHMLTEDYVDHAYIPGNREGLLNTAQVLHTAFPDQRSDVKQMIAQDDRVVVRLTMRGTHQGTFRGTEATHNPIEVNLYREYRLVDGKIAEHWALFDTAALLRQIGAELNEHNACKIKKD</sequence>
<name>A0A926KKE3_9BACL</name>
<dbReference type="InterPro" id="IPR009959">
    <property type="entry name" value="Cyclase_SnoaL-like"/>
</dbReference>
<dbReference type="PANTHER" id="PTHR38436:SF1">
    <property type="entry name" value="ESTER CYCLASE"/>
    <property type="match status" value="1"/>
</dbReference>
<dbReference type="GO" id="GO:0030638">
    <property type="term" value="P:polyketide metabolic process"/>
    <property type="evidence" value="ECO:0007669"/>
    <property type="project" value="InterPro"/>
</dbReference>
<dbReference type="SUPFAM" id="SSF54427">
    <property type="entry name" value="NTF2-like"/>
    <property type="match status" value="1"/>
</dbReference>
<dbReference type="RefSeq" id="WP_188173241.1">
    <property type="nucleotide sequence ID" value="NZ_JACVVD010000002.1"/>
</dbReference>
<evidence type="ECO:0000313" key="1">
    <source>
        <dbReference type="EMBL" id="MBD0379412.1"/>
    </source>
</evidence>
<dbReference type="PANTHER" id="PTHR38436">
    <property type="entry name" value="POLYKETIDE CYCLASE SNOAL-LIKE DOMAIN"/>
    <property type="match status" value="1"/>
</dbReference>